<dbReference type="SUPFAM" id="SSF51735">
    <property type="entry name" value="NAD(P)-binding Rossmann-fold domains"/>
    <property type="match status" value="1"/>
</dbReference>
<organism evidence="2 3">
    <name type="scientific">Bradyrhizobium frederickii</name>
    <dbReference type="NCBI Taxonomy" id="2560054"/>
    <lineage>
        <taxon>Bacteria</taxon>
        <taxon>Pseudomonadati</taxon>
        <taxon>Pseudomonadota</taxon>
        <taxon>Alphaproteobacteria</taxon>
        <taxon>Hyphomicrobiales</taxon>
        <taxon>Nitrobacteraceae</taxon>
        <taxon>Bradyrhizobium</taxon>
    </lineage>
</organism>
<dbReference type="AlphaFoldDB" id="A0A4Y9PJF2"/>
<comment type="caution">
    <text evidence="2">The sequence shown here is derived from an EMBL/GenBank/DDBJ whole genome shotgun (WGS) entry which is preliminary data.</text>
</comment>
<dbReference type="EMBL" id="SPQS01000001">
    <property type="protein sequence ID" value="TFV80310.1"/>
    <property type="molecule type" value="Genomic_DNA"/>
</dbReference>
<name>A0A4Y9PJF2_9BRAD</name>
<dbReference type="Pfam" id="PF01370">
    <property type="entry name" value="Epimerase"/>
    <property type="match status" value="1"/>
</dbReference>
<dbReference type="InterPro" id="IPR036291">
    <property type="entry name" value="NAD(P)-bd_dom_sf"/>
</dbReference>
<gene>
    <name evidence="2" type="ORF">E4K64_00270</name>
</gene>
<protein>
    <submittedName>
        <fullName evidence="2">NAD-dependent epimerase/dehydratase family protein</fullName>
    </submittedName>
</protein>
<evidence type="ECO:0000313" key="2">
    <source>
        <dbReference type="EMBL" id="TFV80310.1"/>
    </source>
</evidence>
<evidence type="ECO:0000259" key="1">
    <source>
        <dbReference type="Pfam" id="PF01370"/>
    </source>
</evidence>
<accession>A0A4Y9PJF2</accession>
<reference evidence="2 3" key="1">
    <citation type="submission" date="2019-03" db="EMBL/GenBank/DDBJ databases">
        <title>Bradyrhizobium strains diversity.</title>
        <authorList>
            <person name="Urquiaga M.C.O."/>
            <person name="Hungria M."/>
            <person name="Delamuta J.R.M."/>
            <person name="Klepa M.S."/>
        </authorList>
    </citation>
    <scope>NUCLEOTIDE SEQUENCE [LARGE SCALE GENOMIC DNA]</scope>
    <source>
        <strain evidence="2 3">CNPSo 3426</strain>
    </source>
</reference>
<dbReference type="Gene3D" id="3.40.50.720">
    <property type="entry name" value="NAD(P)-binding Rossmann-like Domain"/>
    <property type="match status" value="1"/>
</dbReference>
<dbReference type="InterPro" id="IPR001509">
    <property type="entry name" value="Epimerase_deHydtase"/>
</dbReference>
<sequence>MRELCKSPCGSALYRWPDRMNDIVAATLPSSATRPTRNVLVTGARSGLGHSVHRALGGIAFVRGTSIDDPAIRAAAPFDAIIHCAVNAAKDVSMKTAYGYMADNFLLTQKLVDIPHRKFIFVSTLAVYPPTGRAVREDEDIDLLPLAGPYAFTKLFSDLYVQEHATAPLILRTTTLLGPSIRASTVHRALTQRDCQLFLAPTARYNFVMHDEIIEFMIQAMDRGHTGAFNLGSEGLVHLSSIVDQLGLSVRYGEYPYDIGPVDSGKAGALHSAFARPSWQTLNRYIDWLGPAYIGTGRLRGP</sequence>
<feature type="domain" description="NAD-dependent epimerase/dehydratase" evidence="1">
    <location>
        <begin position="60"/>
        <end position="232"/>
    </location>
</feature>
<evidence type="ECO:0000313" key="3">
    <source>
        <dbReference type="Proteomes" id="UP000297700"/>
    </source>
</evidence>
<proteinExistence type="predicted"/>
<dbReference type="Proteomes" id="UP000297700">
    <property type="component" value="Unassembled WGS sequence"/>
</dbReference>